<dbReference type="STRING" id="521011.Mpal_0181"/>
<dbReference type="InterPro" id="IPR041440">
    <property type="entry name" value="HypF_C"/>
</dbReference>
<dbReference type="EMBL" id="CP001338">
    <property type="protein sequence ID" value="ACL15570.1"/>
    <property type="molecule type" value="Genomic_DNA"/>
</dbReference>
<protein>
    <recommendedName>
        <fullName evidence="8">Carbamoyltransferase</fullName>
        <ecNumber evidence="8">6.2.-.-</ecNumber>
    </recommendedName>
</protein>
<feature type="active site" evidence="9">
    <location>
        <position position="20"/>
    </location>
</feature>
<dbReference type="Proteomes" id="UP000002457">
    <property type="component" value="Chromosome"/>
</dbReference>
<evidence type="ECO:0000259" key="11">
    <source>
        <dbReference type="PROSITE" id="PS51163"/>
    </source>
</evidence>
<dbReference type="InterPro" id="IPR051060">
    <property type="entry name" value="Carbamoyltrans_HypF-like"/>
</dbReference>
<evidence type="ECO:0000256" key="4">
    <source>
        <dbReference type="ARBA" id="ARBA00022723"/>
    </source>
</evidence>
<dbReference type="RefSeq" id="WP_012616889.1">
    <property type="nucleotide sequence ID" value="NC_011832.1"/>
</dbReference>
<dbReference type="NCBIfam" id="TIGR00143">
    <property type="entry name" value="hypF"/>
    <property type="match status" value="1"/>
</dbReference>
<dbReference type="GO" id="GO:0003725">
    <property type="term" value="F:double-stranded RNA binding"/>
    <property type="evidence" value="ECO:0007669"/>
    <property type="project" value="InterPro"/>
</dbReference>
<dbReference type="Pfam" id="PF22521">
    <property type="entry name" value="HypF_C_2"/>
    <property type="match status" value="1"/>
</dbReference>
<dbReference type="PANTHER" id="PTHR42959:SF1">
    <property type="entry name" value="CARBAMOYLTRANSFERASE HYPF"/>
    <property type="match status" value="1"/>
</dbReference>
<dbReference type="EC" id="6.2.-.-" evidence="8"/>
<dbReference type="Gene3D" id="3.30.420.40">
    <property type="match status" value="1"/>
</dbReference>
<dbReference type="AlphaFoldDB" id="B8GIZ7"/>
<keyword evidence="9" id="KW-0378">Hydrolase</keyword>
<evidence type="ECO:0000313" key="13">
    <source>
        <dbReference type="Proteomes" id="UP000002457"/>
    </source>
</evidence>
<comment type="catalytic activity">
    <reaction evidence="9">
        <text>an acyl phosphate + H2O = a carboxylate + phosphate + H(+)</text>
        <dbReference type="Rhea" id="RHEA:14965"/>
        <dbReference type="ChEBI" id="CHEBI:15377"/>
        <dbReference type="ChEBI" id="CHEBI:15378"/>
        <dbReference type="ChEBI" id="CHEBI:29067"/>
        <dbReference type="ChEBI" id="CHEBI:43474"/>
        <dbReference type="ChEBI" id="CHEBI:59918"/>
        <dbReference type="EC" id="3.6.1.7"/>
    </reaction>
</comment>
<dbReference type="InterPro" id="IPR017968">
    <property type="entry name" value="Acylphosphatase_CS"/>
</dbReference>
<dbReference type="GO" id="GO:0016874">
    <property type="term" value="F:ligase activity"/>
    <property type="evidence" value="ECO:0007669"/>
    <property type="project" value="UniProtKB-UniRule"/>
</dbReference>
<sequence length="750" mass="81734">MSEDCGTIRVRGIVQGVGFRPYVYAAAVALNIRGTVKNIGSEVEILAIGDHFDQFVAAIRHGPTRAVIDSVTVTPLIGPAPFNNFSILTSSEGARSGMIPPDIAICDECLADITNPESRYYRYWATSCVNCGPRYSILDQLPYDRQRTTMDTFPVCEDCRAEYSNPASRRHHAQTIACPTCGPGVRLYDRNGDEIGEEEPIDEAAARLAAGEIVALKGIGGFHIACTEAAAPQLKERLGRTKQPFAVMVTPARADRIAQINEGEQQALTGIEHPIVVLVKRDRNALKGISNLHTIGCMLPYTGLHHLLFSALADHATDLLVMTSANMPGYPMITDLSEAVTHLSGVADCFLSHDRRIVNRCDDSVIRDGYLIRLSRGYAPLRTRIPLGDRCILGVGAELNVNATIYRDGFAITSPHIGNVRNPKTLQYLEQTIETLGGLLGAEYDLIVHDLHPRFLSTRFAERLGDELGAEVIAVQHHRAHIAATTQEPCVGIAIDGVGYGDDRTIWGGEIFAGETLHLDRVGHLESVSMPGGDLATRFPERMLYGLLPDDTVLDLLDERGWSEVERRALQQQVAKQINTPLTSSTGRVLDAMAALLGICRERTYDGEPAMVLESVAAEGTPHSWDLEYRTEDGAEVLSTRALVRKAFNEYRSLDRPGTRSGQQQRADLAASIQFNLARGIAGMAVRAADEQGLSVVALSGGVAINAMIRETIHTIVCKHGLTFRMNDRYPPGDGCVSFGQVVYGGKKMD</sequence>
<dbReference type="InterPro" id="IPR055128">
    <property type="entry name" value="HypF_C_2"/>
</dbReference>
<dbReference type="Gene3D" id="3.90.870.50">
    <property type="match status" value="1"/>
</dbReference>
<comment type="catalytic activity">
    <reaction evidence="7">
        <text>C-terminal L-cysteinyl-[HypE protein] + carbamoyl phosphate + ATP + H2O = C-terminal S-carboxamide-L-cysteinyl-[HypE protein] + AMP + phosphate + diphosphate + H(+)</text>
        <dbReference type="Rhea" id="RHEA:55636"/>
        <dbReference type="Rhea" id="RHEA-COMP:14247"/>
        <dbReference type="Rhea" id="RHEA-COMP:14392"/>
        <dbReference type="ChEBI" id="CHEBI:15377"/>
        <dbReference type="ChEBI" id="CHEBI:15378"/>
        <dbReference type="ChEBI" id="CHEBI:30616"/>
        <dbReference type="ChEBI" id="CHEBI:33019"/>
        <dbReference type="ChEBI" id="CHEBI:43474"/>
        <dbReference type="ChEBI" id="CHEBI:58228"/>
        <dbReference type="ChEBI" id="CHEBI:76913"/>
        <dbReference type="ChEBI" id="CHEBI:139126"/>
        <dbReference type="ChEBI" id="CHEBI:456215"/>
    </reaction>
</comment>
<organism evidence="12 13">
    <name type="scientific">Methanosphaerula palustris (strain ATCC BAA-1556 / DSM 19958 / E1-9c)</name>
    <dbReference type="NCBI Taxonomy" id="521011"/>
    <lineage>
        <taxon>Archaea</taxon>
        <taxon>Methanobacteriati</taxon>
        <taxon>Methanobacteriota</taxon>
        <taxon>Stenosarchaea group</taxon>
        <taxon>Methanomicrobia</taxon>
        <taxon>Methanomicrobiales</taxon>
        <taxon>Methanoregulaceae</taxon>
        <taxon>Methanosphaerula</taxon>
    </lineage>
</organism>
<feature type="active site" evidence="9">
    <location>
        <position position="38"/>
    </location>
</feature>
<dbReference type="Pfam" id="PF01300">
    <property type="entry name" value="Sua5_yciO_yrdC"/>
    <property type="match status" value="1"/>
</dbReference>
<dbReference type="InterPro" id="IPR017945">
    <property type="entry name" value="DHBP_synth_RibB-like_a/b_dom"/>
</dbReference>
<dbReference type="GO" id="GO:0008270">
    <property type="term" value="F:zinc ion binding"/>
    <property type="evidence" value="ECO:0007669"/>
    <property type="project" value="UniProtKB-KW"/>
</dbReference>
<evidence type="ECO:0000256" key="3">
    <source>
        <dbReference type="ARBA" id="ARBA00022598"/>
    </source>
</evidence>
<gene>
    <name evidence="12" type="ordered locus">Mpal_0181</name>
</gene>
<dbReference type="InterPro" id="IPR011125">
    <property type="entry name" value="Znf_HypF"/>
</dbReference>
<dbReference type="SUPFAM" id="SSF54975">
    <property type="entry name" value="Acylphosphatase/BLUF domain-like"/>
    <property type="match status" value="1"/>
</dbReference>
<feature type="domain" description="YrdC-like" evidence="11">
    <location>
        <begin position="198"/>
        <end position="377"/>
    </location>
</feature>
<dbReference type="PROSITE" id="PS51160">
    <property type="entry name" value="ACYLPHOSPHATASE_3"/>
    <property type="match status" value="1"/>
</dbReference>
<dbReference type="InterPro" id="IPR001792">
    <property type="entry name" value="Acylphosphatase-like_dom"/>
</dbReference>
<dbReference type="InterPro" id="IPR043129">
    <property type="entry name" value="ATPase_NBD"/>
</dbReference>
<evidence type="ECO:0000256" key="6">
    <source>
        <dbReference type="ARBA" id="ARBA00022833"/>
    </source>
</evidence>
<keyword evidence="13" id="KW-1185">Reference proteome</keyword>
<proteinExistence type="inferred from homology"/>
<keyword evidence="6" id="KW-0862">Zinc</keyword>
<dbReference type="PROSITE" id="PS00150">
    <property type="entry name" value="ACYLPHOSPHATASE_1"/>
    <property type="match status" value="1"/>
</dbReference>
<dbReference type="Pfam" id="PF17788">
    <property type="entry name" value="HypF_C"/>
    <property type="match status" value="1"/>
</dbReference>
<name>B8GIZ7_METPE</name>
<accession>B8GIZ7</accession>
<dbReference type="Gene3D" id="3.30.110.120">
    <property type="match status" value="1"/>
</dbReference>
<reference evidence="12 13" key="1">
    <citation type="journal article" date="2015" name="Genome Announc.">
        <title>Complete Genome Sequence of Methanosphaerula palustris E1-9CT, a Hydrogenotrophic Methanogen Isolated from a Minerotrophic Fen Peatland.</title>
        <authorList>
            <person name="Cadillo-Quiroz H."/>
            <person name="Browne P."/>
            <person name="Kyrpides N."/>
            <person name="Woyke T."/>
            <person name="Goodwin L."/>
            <person name="Detter C."/>
            <person name="Yavitt J.B."/>
            <person name="Zinder S.H."/>
        </authorList>
    </citation>
    <scope>NUCLEOTIDE SEQUENCE [LARGE SCALE GENOMIC DNA]</scope>
    <source>
        <strain evidence="13">ATCC BAA-1556 / DSM 19958 / E1-9c</strain>
    </source>
</reference>
<evidence type="ECO:0000256" key="1">
    <source>
        <dbReference type="ARBA" id="ARBA00004711"/>
    </source>
</evidence>
<evidence type="ECO:0000256" key="8">
    <source>
        <dbReference type="PIRNR" id="PIRNR006256"/>
    </source>
</evidence>
<dbReference type="PANTHER" id="PTHR42959">
    <property type="entry name" value="CARBAMOYLTRANSFERASE"/>
    <property type="match status" value="1"/>
</dbReference>
<dbReference type="OrthoDB" id="371970at2157"/>
<dbReference type="GeneID" id="7270952"/>
<dbReference type="eggNOG" id="arCOG01187">
    <property type="taxonomic scope" value="Archaea"/>
</dbReference>
<keyword evidence="3" id="KW-0436">Ligase</keyword>
<dbReference type="SUPFAM" id="SSF53067">
    <property type="entry name" value="Actin-like ATPase domain"/>
    <property type="match status" value="1"/>
</dbReference>
<dbReference type="InterPro" id="IPR004421">
    <property type="entry name" value="Carbamoyltransferase_HypF"/>
</dbReference>
<evidence type="ECO:0000259" key="10">
    <source>
        <dbReference type="PROSITE" id="PS51160"/>
    </source>
</evidence>
<dbReference type="Gene3D" id="3.30.420.360">
    <property type="match status" value="1"/>
</dbReference>
<dbReference type="PROSITE" id="PS51163">
    <property type="entry name" value="YRDC"/>
    <property type="match status" value="1"/>
</dbReference>
<evidence type="ECO:0000256" key="9">
    <source>
        <dbReference type="PROSITE-ProRule" id="PRU00520"/>
    </source>
</evidence>
<dbReference type="InterPro" id="IPR036046">
    <property type="entry name" value="Acylphosphatase-like_dom_sf"/>
</dbReference>
<dbReference type="SUPFAM" id="SSF55821">
    <property type="entry name" value="YrdC/RibB"/>
    <property type="match status" value="1"/>
</dbReference>
<comment type="similarity">
    <text evidence="2 8">Belongs to the carbamoyltransferase HypF family.</text>
</comment>
<dbReference type="Pfam" id="PF07503">
    <property type="entry name" value="zf-HYPF"/>
    <property type="match status" value="2"/>
</dbReference>
<keyword evidence="4" id="KW-0479">Metal-binding</keyword>
<dbReference type="InterPro" id="IPR006070">
    <property type="entry name" value="Sua5-like_dom"/>
</dbReference>
<dbReference type="KEGG" id="mpl:Mpal_0181"/>
<dbReference type="GO" id="GO:0003998">
    <property type="term" value="F:acylphosphatase activity"/>
    <property type="evidence" value="ECO:0007669"/>
    <property type="project" value="UniProtKB-EC"/>
</dbReference>
<comment type="pathway">
    <text evidence="1">Protein modification; [NiFe] hydrogenase maturation.</text>
</comment>
<feature type="domain" description="Acylphosphatase-like" evidence="10">
    <location>
        <begin position="5"/>
        <end position="89"/>
    </location>
</feature>
<dbReference type="UniPathway" id="UPA00335"/>
<dbReference type="HOGENOM" id="CLU_009164_0_0_2"/>
<keyword evidence="5" id="KW-0863">Zinc-finger</keyword>
<evidence type="ECO:0000313" key="12">
    <source>
        <dbReference type="EMBL" id="ACL15570.1"/>
    </source>
</evidence>
<evidence type="ECO:0000256" key="2">
    <source>
        <dbReference type="ARBA" id="ARBA00008097"/>
    </source>
</evidence>
<dbReference type="Pfam" id="PF00708">
    <property type="entry name" value="Acylphosphatase"/>
    <property type="match status" value="1"/>
</dbReference>
<dbReference type="PIRSF" id="PIRSF006256">
    <property type="entry name" value="CMPcnvr_hdrg_mat"/>
    <property type="match status" value="1"/>
</dbReference>
<dbReference type="GO" id="GO:0016743">
    <property type="term" value="F:carboxyl- or carbamoyltransferase activity"/>
    <property type="evidence" value="ECO:0007669"/>
    <property type="project" value="UniProtKB-UniRule"/>
</dbReference>
<evidence type="ECO:0000256" key="7">
    <source>
        <dbReference type="ARBA" id="ARBA00048220"/>
    </source>
</evidence>
<evidence type="ECO:0000256" key="5">
    <source>
        <dbReference type="ARBA" id="ARBA00022771"/>
    </source>
</evidence>
<dbReference type="GO" id="GO:0051604">
    <property type="term" value="P:protein maturation"/>
    <property type="evidence" value="ECO:0007669"/>
    <property type="project" value="TreeGrafter"/>
</dbReference>